<proteinExistence type="predicted"/>
<evidence type="ECO:0000313" key="1">
    <source>
        <dbReference type="EMBL" id="PRQ02438.1"/>
    </source>
</evidence>
<dbReference type="RefSeq" id="WP_106391782.1">
    <property type="nucleotide sequence ID" value="NZ_PVNK01000119.1"/>
</dbReference>
<evidence type="ECO:0000313" key="2">
    <source>
        <dbReference type="Proteomes" id="UP000237968"/>
    </source>
</evidence>
<gene>
    <name evidence="1" type="ORF">ENSA5_23660</name>
</gene>
<sequence length="99" mass="11069">MNHDDPALTAYCDFFSAAVDARWDKESLEEFEATFSAASEVLTGQALGMMIWTITTLMRRRIPTPEELEELGFEPGTFLALLNVIIRSTTAVDPGEFIH</sequence>
<protein>
    <submittedName>
        <fullName evidence="1">Uncharacterized protein</fullName>
    </submittedName>
</protein>
<reference evidence="1 2" key="1">
    <citation type="submission" date="2018-03" db="EMBL/GenBank/DDBJ databases">
        <title>Draft Genome Sequences of the Obligatory Marine Myxobacteria Enhygromyxa salina SWB005.</title>
        <authorList>
            <person name="Poehlein A."/>
            <person name="Moghaddam J.A."/>
            <person name="Harms H."/>
            <person name="Alanjari M."/>
            <person name="Koenig G.M."/>
            <person name="Daniel R."/>
            <person name="Schaeberle T.F."/>
        </authorList>
    </citation>
    <scope>NUCLEOTIDE SEQUENCE [LARGE SCALE GENOMIC DNA]</scope>
    <source>
        <strain evidence="1 2">SWB005</strain>
    </source>
</reference>
<name>A0A2S9YBD6_9BACT</name>
<accession>A0A2S9YBD6</accession>
<dbReference type="AlphaFoldDB" id="A0A2S9YBD6"/>
<keyword evidence="2" id="KW-1185">Reference proteome</keyword>
<dbReference type="EMBL" id="PVNK01000119">
    <property type="protein sequence ID" value="PRQ02438.1"/>
    <property type="molecule type" value="Genomic_DNA"/>
</dbReference>
<dbReference type="Proteomes" id="UP000237968">
    <property type="component" value="Unassembled WGS sequence"/>
</dbReference>
<organism evidence="1 2">
    <name type="scientific">Enhygromyxa salina</name>
    <dbReference type="NCBI Taxonomy" id="215803"/>
    <lineage>
        <taxon>Bacteria</taxon>
        <taxon>Pseudomonadati</taxon>
        <taxon>Myxococcota</taxon>
        <taxon>Polyangia</taxon>
        <taxon>Nannocystales</taxon>
        <taxon>Nannocystaceae</taxon>
        <taxon>Enhygromyxa</taxon>
    </lineage>
</organism>
<comment type="caution">
    <text evidence="1">The sequence shown here is derived from an EMBL/GenBank/DDBJ whole genome shotgun (WGS) entry which is preliminary data.</text>
</comment>